<dbReference type="GO" id="GO:0005634">
    <property type="term" value="C:nucleus"/>
    <property type="evidence" value="ECO:0007669"/>
    <property type="project" value="UniProtKB-SubCell"/>
</dbReference>
<dbReference type="InterPro" id="IPR000467">
    <property type="entry name" value="G_patch_dom"/>
</dbReference>
<evidence type="ECO:0000256" key="8">
    <source>
        <dbReference type="SAM" id="MobiDB-lite"/>
    </source>
</evidence>
<evidence type="ECO:0000256" key="2">
    <source>
        <dbReference type="ARBA" id="ARBA00022741"/>
    </source>
</evidence>
<keyword evidence="7" id="KW-0539">Nucleus</keyword>
<protein>
    <recommendedName>
        <fullName evidence="13">NF-kappa-B-repressing factor</fullName>
    </recommendedName>
</protein>
<feature type="domain" description="R3H" evidence="10">
    <location>
        <begin position="311"/>
        <end position="375"/>
    </location>
</feature>
<dbReference type="GO" id="GO:0003723">
    <property type="term" value="F:RNA binding"/>
    <property type="evidence" value="ECO:0007669"/>
    <property type="project" value="UniProtKB-KW"/>
</dbReference>
<reference evidence="11 12" key="1">
    <citation type="journal article" date="2023" name="Insect Mol. Biol.">
        <title>Genome sequencing provides insights into the evolution of gene families encoding plant cell wall-degrading enzymes in longhorned beetles.</title>
        <authorList>
            <person name="Shin N.R."/>
            <person name="Okamura Y."/>
            <person name="Kirsch R."/>
            <person name="Pauchet Y."/>
        </authorList>
    </citation>
    <scope>NUCLEOTIDE SEQUENCE [LARGE SCALE GENOMIC DNA]</scope>
    <source>
        <strain evidence="11">EAD_L_NR</strain>
    </source>
</reference>
<evidence type="ECO:0000313" key="11">
    <source>
        <dbReference type="EMBL" id="KAJ8923548.1"/>
    </source>
</evidence>
<organism evidence="11 12">
    <name type="scientific">Exocentrus adspersus</name>
    <dbReference type="NCBI Taxonomy" id="1586481"/>
    <lineage>
        <taxon>Eukaryota</taxon>
        <taxon>Metazoa</taxon>
        <taxon>Ecdysozoa</taxon>
        <taxon>Arthropoda</taxon>
        <taxon>Hexapoda</taxon>
        <taxon>Insecta</taxon>
        <taxon>Pterygota</taxon>
        <taxon>Neoptera</taxon>
        <taxon>Endopterygota</taxon>
        <taxon>Coleoptera</taxon>
        <taxon>Polyphaga</taxon>
        <taxon>Cucujiformia</taxon>
        <taxon>Chrysomeloidea</taxon>
        <taxon>Cerambycidae</taxon>
        <taxon>Lamiinae</taxon>
        <taxon>Acanthocinini</taxon>
        <taxon>Exocentrus</taxon>
    </lineage>
</organism>
<dbReference type="SUPFAM" id="SSF82708">
    <property type="entry name" value="R3H domain"/>
    <property type="match status" value="1"/>
</dbReference>
<feature type="domain" description="G-patch" evidence="9">
    <location>
        <begin position="266"/>
        <end position="313"/>
    </location>
</feature>
<dbReference type="GO" id="GO:0003677">
    <property type="term" value="F:DNA binding"/>
    <property type="evidence" value="ECO:0007669"/>
    <property type="project" value="UniProtKB-ARBA"/>
</dbReference>
<keyword evidence="6" id="KW-0694">RNA-binding</keyword>
<comment type="caution">
    <text evidence="11">The sequence shown here is derived from an EMBL/GenBank/DDBJ whole genome shotgun (WGS) entry which is preliminary data.</text>
</comment>
<evidence type="ECO:0000259" key="9">
    <source>
        <dbReference type="PROSITE" id="PS50174"/>
    </source>
</evidence>
<feature type="compositionally biased region" description="Basic residues" evidence="8">
    <location>
        <begin position="18"/>
        <end position="27"/>
    </location>
</feature>
<comment type="subcellular location">
    <subcellularLocation>
        <location evidence="1">Nucleus</location>
    </subcellularLocation>
</comment>
<dbReference type="FunFam" id="3.30.1370.50:FF:000002">
    <property type="entry name" value="Immunoglobulin mu DNA-binding protein 2"/>
    <property type="match status" value="1"/>
</dbReference>
<evidence type="ECO:0008006" key="13">
    <source>
        <dbReference type="Google" id="ProtNLM"/>
    </source>
</evidence>
<keyword evidence="3" id="KW-0378">Hydrolase</keyword>
<proteinExistence type="predicted"/>
<dbReference type="Proteomes" id="UP001159042">
    <property type="component" value="Unassembled WGS sequence"/>
</dbReference>
<dbReference type="GO" id="GO:0016787">
    <property type="term" value="F:hydrolase activity"/>
    <property type="evidence" value="ECO:0007669"/>
    <property type="project" value="UniProtKB-KW"/>
</dbReference>
<evidence type="ECO:0000256" key="7">
    <source>
        <dbReference type="ARBA" id="ARBA00023242"/>
    </source>
</evidence>
<dbReference type="EMBL" id="JANEYG010000004">
    <property type="protein sequence ID" value="KAJ8923548.1"/>
    <property type="molecule type" value="Genomic_DNA"/>
</dbReference>
<keyword evidence="2" id="KW-0547">Nucleotide-binding</keyword>
<name>A0AAV8WAG3_9CUCU</name>
<feature type="compositionally biased region" description="Polar residues" evidence="8">
    <location>
        <begin position="29"/>
        <end position="61"/>
    </location>
</feature>
<dbReference type="InterPro" id="IPR036867">
    <property type="entry name" value="R3H_dom_sf"/>
</dbReference>
<evidence type="ECO:0000313" key="12">
    <source>
        <dbReference type="Proteomes" id="UP001159042"/>
    </source>
</evidence>
<evidence type="ECO:0000256" key="6">
    <source>
        <dbReference type="ARBA" id="ARBA00022884"/>
    </source>
</evidence>
<gene>
    <name evidence="11" type="ORF">NQ315_010126</name>
</gene>
<keyword evidence="5" id="KW-0067">ATP-binding</keyword>
<evidence type="ECO:0000256" key="1">
    <source>
        <dbReference type="ARBA" id="ARBA00004123"/>
    </source>
</evidence>
<dbReference type="InterPro" id="IPR001374">
    <property type="entry name" value="R3H_dom"/>
</dbReference>
<keyword evidence="12" id="KW-1185">Reference proteome</keyword>
<feature type="compositionally biased region" description="Basic and acidic residues" evidence="8">
    <location>
        <begin position="95"/>
        <end position="108"/>
    </location>
</feature>
<accession>A0AAV8WAG3</accession>
<feature type="compositionally biased region" description="Polar residues" evidence="8">
    <location>
        <begin position="109"/>
        <end position="123"/>
    </location>
</feature>
<dbReference type="Pfam" id="PF01424">
    <property type="entry name" value="R3H"/>
    <property type="match status" value="1"/>
</dbReference>
<evidence type="ECO:0000256" key="4">
    <source>
        <dbReference type="ARBA" id="ARBA00022806"/>
    </source>
</evidence>
<feature type="region of interest" description="Disordered" evidence="8">
    <location>
        <begin position="1"/>
        <end position="76"/>
    </location>
</feature>
<evidence type="ECO:0000259" key="10">
    <source>
        <dbReference type="PROSITE" id="PS51061"/>
    </source>
</evidence>
<dbReference type="SMART" id="SM00393">
    <property type="entry name" value="R3H"/>
    <property type="match status" value="1"/>
</dbReference>
<dbReference type="PROSITE" id="PS50174">
    <property type="entry name" value="G_PATCH"/>
    <property type="match status" value="1"/>
</dbReference>
<keyword evidence="4" id="KW-0347">Helicase</keyword>
<dbReference type="AlphaFoldDB" id="A0AAV8WAG3"/>
<evidence type="ECO:0000256" key="3">
    <source>
        <dbReference type="ARBA" id="ARBA00022801"/>
    </source>
</evidence>
<feature type="region of interest" description="Disordered" evidence="8">
    <location>
        <begin position="95"/>
        <end position="131"/>
    </location>
</feature>
<dbReference type="Gene3D" id="3.30.1370.50">
    <property type="entry name" value="R3H-like domain"/>
    <property type="match status" value="1"/>
</dbReference>
<dbReference type="PROSITE" id="PS51061">
    <property type="entry name" value="R3H"/>
    <property type="match status" value="1"/>
</dbReference>
<dbReference type="GO" id="GO:0004386">
    <property type="term" value="F:helicase activity"/>
    <property type="evidence" value="ECO:0007669"/>
    <property type="project" value="UniProtKB-KW"/>
</dbReference>
<sequence length="409" mass="46310">MEGNNWPNRMLPKDRRFNNRRFQRPNARHSYSNQDFPYTSYADNSQVQNHWHNGGRNSYRTPYSGGNADNYSKKEDYDTGGECFKTNVFQRRRLPYDKQKSPYYRNRDSLGSQLNAPEYQPSTSSQSPPVDLLPLSPLEEKTRKLLNATKSQDGIRGLIVFIQNDKDNPISILQNAVQSLKNGVLSVIPGKQQQMYELHINGECLVEGSYVNKQAAKSGLCELALEKLKRTCFCIIKKNNYEEISTEDLNKSKTDLSAASNSNPMEGSKAQLMMLKMGWGGKGLGINEQGAEKTVAETMTQNITKEGLGGKNVMSEIMKILEEFAQSTKVTILAFDSGFTKEERALIHNLAGRLNLKSKSEGKGDERRITIGKKIARWDLVKELLLANCENETYKLIIPPDFESIWVEE</sequence>
<dbReference type="GO" id="GO:0005524">
    <property type="term" value="F:ATP binding"/>
    <property type="evidence" value="ECO:0007669"/>
    <property type="project" value="UniProtKB-KW"/>
</dbReference>
<evidence type="ECO:0000256" key="5">
    <source>
        <dbReference type="ARBA" id="ARBA00022840"/>
    </source>
</evidence>